<dbReference type="Proteomes" id="UP000789759">
    <property type="component" value="Unassembled WGS sequence"/>
</dbReference>
<name>A0A9N8VR37_9GLOM</name>
<reference evidence="2" key="1">
    <citation type="submission" date="2021-06" db="EMBL/GenBank/DDBJ databases">
        <authorList>
            <person name="Kallberg Y."/>
            <person name="Tangrot J."/>
            <person name="Rosling A."/>
        </authorList>
    </citation>
    <scope>NUCLEOTIDE SEQUENCE</scope>
    <source>
        <strain evidence="2">FL966</strain>
    </source>
</reference>
<evidence type="ECO:0000313" key="2">
    <source>
        <dbReference type="EMBL" id="CAG8459278.1"/>
    </source>
</evidence>
<evidence type="ECO:0000256" key="1">
    <source>
        <dbReference type="SAM" id="MobiDB-lite"/>
    </source>
</evidence>
<gene>
    <name evidence="2" type="ORF">CPELLU_LOCUS544</name>
</gene>
<sequence length="47" mass="5371">MSEVFTGYPPYHDIPHDENLPQDQPTANELVNVLHVSPVRYKSPKIP</sequence>
<protein>
    <submittedName>
        <fullName evidence="2">3103_t:CDS:1</fullName>
    </submittedName>
</protein>
<evidence type="ECO:0000313" key="3">
    <source>
        <dbReference type="Proteomes" id="UP000789759"/>
    </source>
</evidence>
<dbReference type="AlphaFoldDB" id="A0A9N8VR37"/>
<accession>A0A9N8VR37</accession>
<organism evidence="2 3">
    <name type="scientific">Cetraspora pellucida</name>
    <dbReference type="NCBI Taxonomy" id="1433469"/>
    <lineage>
        <taxon>Eukaryota</taxon>
        <taxon>Fungi</taxon>
        <taxon>Fungi incertae sedis</taxon>
        <taxon>Mucoromycota</taxon>
        <taxon>Glomeromycotina</taxon>
        <taxon>Glomeromycetes</taxon>
        <taxon>Diversisporales</taxon>
        <taxon>Gigasporaceae</taxon>
        <taxon>Cetraspora</taxon>
    </lineage>
</organism>
<feature type="region of interest" description="Disordered" evidence="1">
    <location>
        <begin position="1"/>
        <end position="26"/>
    </location>
</feature>
<dbReference type="EMBL" id="CAJVQA010000158">
    <property type="protein sequence ID" value="CAG8459278.1"/>
    <property type="molecule type" value="Genomic_DNA"/>
</dbReference>
<proteinExistence type="predicted"/>
<keyword evidence="3" id="KW-1185">Reference proteome</keyword>
<comment type="caution">
    <text evidence="2">The sequence shown here is derived from an EMBL/GenBank/DDBJ whole genome shotgun (WGS) entry which is preliminary data.</text>
</comment>